<organism evidence="2 3">
    <name type="scientific">Steroidobacter agaridevorans</name>
    <dbReference type="NCBI Taxonomy" id="2695856"/>
    <lineage>
        <taxon>Bacteria</taxon>
        <taxon>Pseudomonadati</taxon>
        <taxon>Pseudomonadota</taxon>
        <taxon>Gammaproteobacteria</taxon>
        <taxon>Steroidobacterales</taxon>
        <taxon>Steroidobacteraceae</taxon>
        <taxon>Steroidobacter</taxon>
    </lineage>
</organism>
<sequence>MDEYLFMTLAKLKADRLKLEREQRATAPDPEQQLRLDLAEPVETHRHSHRGFSQQPLWREQS</sequence>
<name>A0A829YDX4_9GAMM</name>
<dbReference type="EMBL" id="BLJN01000003">
    <property type="protein sequence ID" value="GFE81011.1"/>
    <property type="molecule type" value="Genomic_DNA"/>
</dbReference>
<proteinExistence type="predicted"/>
<reference evidence="3" key="1">
    <citation type="submission" date="2020-01" db="EMBL/GenBank/DDBJ databases">
        <title>'Steroidobacter agaridevorans' sp. nov., agar-degrading bacteria isolated from rhizosphere soils.</title>
        <authorList>
            <person name="Ikenaga M."/>
            <person name="Kataoka M."/>
            <person name="Murouchi A."/>
            <person name="Katsuragi S."/>
            <person name="Sakai M."/>
        </authorList>
    </citation>
    <scope>NUCLEOTIDE SEQUENCE [LARGE SCALE GENOMIC DNA]</scope>
    <source>
        <strain evidence="3">YU21-B</strain>
    </source>
</reference>
<evidence type="ECO:0000313" key="3">
    <source>
        <dbReference type="Proteomes" id="UP000445000"/>
    </source>
</evidence>
<protein>
    <submittedName>
        <fullName evidence="2">Uncharacterized protein</fullName>
    </submittedName>
</protein>
<dbReference type="AlphaFoldDB" id="A0A829YDX4"/>
<keyword evidence="3" id="KW-1185">Reference proteome</keyword>
<gene>
    <name evidence="2" type="ORF">GCM10011487_30110</name>
</gene>
<comment type="caution">
    <text evidence="2">The sequence shown here is derived from an EMBL/GenBank/DDBJ whole genome shotgun (WGS) entry which is preliminary data.</text>
</comment>
<dbReference type="RefSeq" id="WP_161812716.1">
    <property type="nucleotide sequence ID" value="NZ_BLJN01000003.1"/>
</dbReference>
<feature type="region of interest" description="Disordered" evidence="1">
    <location>
        <begin position="39"/>
        <end position="62"/>
    </location>
</feature>
<accession>A0A829YDX4</accession>
<evidence type="ECO:0000256" key="1">
    <source>
        <dbReference type="SAM" id="MobiDB-lite"/>
    </source>
</evidence>
<dbReference type="Proteomes" id="UP000445000">
    <property type="component" value="Unassembled WGS sequence"/>
</dbReference>
<evidence type="ECO:0000313" key="2">
    <source>
        <dbReference type="EMBL" id="GFE81011.1"/>
    </source>
</evidence>